<reference evidence="2" key="1">
    <citation type="submission" date="2020-11" db="EMBL/GenBank/DDBJ databases">
        <authorList>
            <person name="Tran Van P."/>
        </authorList>
    </citation>
    <scope>NUCLEOTIDE SEQUENCE</scope>
</reference>
<sequence>MKKVLMKVLFQLHLFQFKTLDKELAWLLELEERADKIIFTDIEEEKYEIEDKVNSYVDIEISLEEEIKDLKMQVSEYKHQKIPKVKEDLRVAKADLSLEQKRLETLNKENEEYLAKVLKLEEQERNLEEHCRILEKNCKPNEKDLRLIASAKQVPRTSLAVVSSHGVVPTIGAGPGLVLVALVCPPTGIAVPACAVLSENIAACLSGVTLKPVRAGQHAFSVYDHPCWMEAKSQLKFSQSKDMAW</sequence>
<name>A0A7R9PM63_TIMGE</name>
<feature type="coiled-coil region" evidence="1">
    <location>
        <begin position="60"/>
        <end position="137"/>
    </location>
</feature>
<gene>
    <name evidence="2" type="ORF">TGEB3V08_LOCUS5406</name>
</gene>
<protein>
    <submittedName>
        <fullName evidence="2">Uncharacterized protein</fullName>
    </submittedName>
</protein>
<evidence type="ECO:0000313" key="2">
    <source>
        <dbReference type="EMBL" id="CAD7593653.1"/>
    </source>
</evidence>
<dbReference type="AlphaFoldDB" id="A0A7R9PM63"/>
<proteinExistence type="predicted"/>
<evidence type="ECO:0000256" key="1">
    <source>
        <dbReference type="SAM" id="Coils"/>
    </source>
</evidence>
<organism evidence="2">
    <name type="scientific">Timema genevievae</name>
    <name type="common">Walking stick</name>
    <dbReference type="NCBI Taxonomy" id="629358"/>
    <lineage>
        <taxon>Eukaryota</taxon>
        <taxon>Metazoa</taxon>
        <taxon>Ecdysozoa</taxon>
        <taxon>Arthropoda</taxon>
        <taxon>Hexapoda</taxon>
        <taxon>Insecta</taxon>
        <taxon>Pterygota</taxon>
        <taxon>Neoptera</taxon>
        <taxon>Polyneoptera</taxon>
        <taxon>Phasmatodea</taxon>
        <taxon>Timematodea</taxon>
        <taxon>Timematoidea</taxon>
        <taxon>Timematidae</taxon>
        <taxon>Timema</taxon>
    </lineage>
</organism>
<accession>A0A7R9PM63</accession>
<dbReference type="EMBL" id="OE841012">
    <property type="protein sequence ID" value="CAD7593653.1"/>
    <property type="molecule type" value="Genomic_DNA"/>
</dbReference>
<keyword evidence="1" id="KW-0175">Coiled coil</keyword>